<keyword evidence="1" id="KW-0472">Membrane</keyword>
<evidence type="ECO:0000256" key="1">
    <source>
        <dbReference type="SAM" id="Phobius"/>
    </source>
</evidence>
<dbReference type="EMBL" id="CADCTW010000105">
    <property type="protein sequence ID" value="CAA9326533.1"/>
    <property type="molecule type" value="Genomic_DNA"/>
</dbReference>
<evidence type="ECO:0000313" key="2">
    <source>
        <dbReference type="EMBL" id="CAA9326533.1"/>
    </source>
</evidence>
<reference evidence="2" key="1">
    <citation type="submission" date="2020-02" db="EMBL/GenBank/DDBJ databases">
        <authorList>
            <person name="Meier V. D."/>
        </authorList>
    </citation>
    <scope>NUCLEOTIDE SEQUENCE</scope>
    <source>
        <strain evidence="2">AVDCRST_MAG68</strain>
    </source>
</reference>
<accession>A0A6J4L992</accession>
<protein>
    <recommendedName>
        <fullName evidence="3">HEAT repeat domain-containing protein</fullName>
    </recommendedName>
</protein>
<gene>
    <name evidence="2" type="ORF">AVDCRST_MAG68-2177</name>
</gene>
<proteinExistence type="predicted"/>
<name>A0A6J4L992_9BACT</name>
<keyword evidence="1" id="KW-1133">Transmembrane helix</keyword>
<dbReference type="AlphaFoldDB" id="A0A6J4L992"/>
<evidence type="ECO:0008006" key="3">
    <source>
        <dbReference type="Google" id="ProtNLM"/>
    </source>
</evidence>
<keyword evidence="1" id="KW-0812">Transmembrane</keyword>
<sequence>MDTAARVSRTTGAGGAGFRFWGPPLTLSPGRDAGPWHAALTGSMASKRIVQTTAVSLLAVAAAAAVGVILVRDQISRHRRDLFSPHPLRRLAALEYIGSETASVDAILLLRDFLAWEPRPLLRRRAAAVLAQLEESLSARTAPEVA</sequence>
<feature type="transmembrane region" description="Helical" evidence="1">
    <location>
        <begin position="49"/>
        <end position="71"/>
    </location>
</feature>
<organism evidence="2">
    <name type="scientific">uncultured Gemmatimonadota bacterium</name>
    <dbReference type="NCBI Taxonomy" id="203437"/>
    <lineage>
        <taxon>Bacteria</taxon>
        <taxon>Pseudomonadati</taxon>
        <taxon>Gemmatimonadota</taxon>
        <taxon>environmental samples</taxon>
    </lineage>
</organism>